<organism evidence="1 2">
    <name type="scientific">Halobacillus mangrovi</name>
    <dbReference type="NCBI Taxonomy" id="402384"/>
    <lineage>
        <taxon>Bacteria</taxon>
        <taxon>Bacillati</taxon>
        <taxon>Bacillota</taxon>
        <taxon>Bacilli</taxon>
        <taxon>Bacillales</taxon>
        <taxon>Bacillaceae</taxon>
        <taxon>Halobacillus</taxon>
    </lineage>
</organism>
<protein>
    <submittedName>
        <fullName evidence="1">Uncharacterized protein</fullName>
    </submittedName>
</protein>
<dbReference type="STRING" id="402384.HM131_04345"/>
<name>A0A1W5ZS45_9BACI</name>
<dbReference type="AlphaFoldDB" id="A0A1W5ZS45"/>
<sequence length="66" mass="7453">MSRINFNQLNIDQISNSSGVYSGMNAQSRYKAYQKHYEGNGKMAGDRNLLINNKHLIIRPPANQGD</sequence>
<reference evidence="1 2" key="1">
    <citation type="submission" date="2017-04" db="EMBL/GenBank/DDBJ databases">
        <title>The whole genome sequencing and assembly of Halobacillus mangrovi strain.</title>
        <authorList>
            <person name="Lee S.-J."/>
            <person name="Park M.-K."/>
            <person name="Kim J.-Y."/>
            <person name="Lee Y.-J."/>
            <person name="Yi H."/>
            <person name="Bahn Y.-S."/>
            <person name="Kim J.F."/>
            <person name="Lee D.-W."/>
        </authorList>
    </citation>
    <scope>NUCLEOTIDE SEQUENCE [LARGE SCALE GENOMIC DNA]</scope>
    <source>
        <strain evidence="1 2">KTB 131</strain>
    </source>
</reference>
<dbReference type="OrthoDB" id="2666601at2"/>
<dbReference type="KEGG" id="hmn:HM131_04345"/>
<evidence type="ECO:0000313" key="1">
    <source>
        <dbReference type="EMBL" id="ARI76112.1"/>
    </source>
</evidence>
<dbReference type="Proteomes" id="UP000192527">
    <property type="component" value="Chromosome"/>
</dbReference>
<keyword evidence="2" id="KW-1185">Reference proteome</keyword>
<evidence type="ECO:0000313" key="2">
    <source>
        <dbReference type="Proteomes" id="UP000192527"/>
    </source>
</evidence>
<dbReference type="RefSeq" id="WP_085028323.1">
    <property type="nucleotide sequence ID" value="NZ_CP020772.1"/>
</dbReference>
<gene>
    <name evidence="1" type="ORF">HM131_04345</name>
</gene>
<proteinExistence type="predicted"/>
<accession>A0A1W5ZS45</accession>
<dbReference type="EMBL" id="CP020772">
    <property type="protein sequence ID" value="ARI76112.1"/>
    <property type="molecule type" value="Genomic_DNA"/>
</dbReference>